<dbReference type="EMBL" id="CP000609">
    <property type="protein sequence ID" value="ABO35256.1"/>
    <property type="molecule type" value="Genomic_DNA"/>
</dbReference>
<dbReference type="AlphaFoldDB" id="A4FYH2"/>
<sequence>MNYKFNNTVFIYILGGFVIRRNINFDDDNDLEDFKNMSKELGYTSLSSFAKNAMKFMHLYKTRNDEMLTKMDVILAKLEDVVLTTESSFERVEKKIDDSFEKFLEAPTDSEFKEVYDKLVRILDKNPDIWLTYEDFKIKTGIEGNKNQEEILQKIIMNNLEFKAMVERKGKYFRLRDKSLPMDNIKYVVRD</sequence>
<gene>
    <name evidence="1" type="ordered locus">MmarC5_0950</name>
</gene>
<reference evidence="1 2" key="1">
    <citation type="submission" date="2007-03" db="EMBL/GenBank/DDBJ databases">
        <title>Complete sequence of chromosome of Methanococcus maripaludis C5.</title>
        <authorList>
            <consortium name="US DOE Joint Genome Institute"/>
            <person name="Copeland A."/>
            <person name="Lucas S."/>
            <person name="Lapidus A."/>
            <person name="Barry K."/>
            <person name="Glavina del Rio T."/>
            <person name="Dalin E."/>
            <person name="Tice H."/>
            <person name="Pitluck S."/>
            <person name="Chertkov O."/>
            <person name="Brettin T."/>
            <person name="Bruce D."/>
            <person name="Han C."/>
            <person name="Detter J.C."/>
            <person name="Schmutz J."/>
            <person name="Larimer F."/>
            <person name="Land M."/>
            <person name="Hauser L."/>
            <person name="Kyrpides N."/>
            <person name="Mikhailova N."/>
            <person name="Sieprawska-Lupa M."/>
            <person name="Whitman W.B."/>
            <person name="Richardson P."/>
        </authorList>
    </citation>
    <scope>NUCLEOTIDE SEQUENCE [LARGE SCALE GENOMIC DNA]</scope>
    <source>
        <strain evidence="2">C5 / ATCC BAA-1333</strain>
    </source>
</reference>
<protein>
    <submittedName>
        <fullName evidence="1">Uncharacterized protein</fullName>
    </submittedName>
</protein>
<organism evidence="1 2">
    <name type="scientific">Methanococcus maripaludis (strain C5 / ATCC BAA-1333)</name>
    <dbReference type="NCBI Taxonomy" id="402880"/>
    <lineage>
        <taxon>Archaea</taxon>
        <taxon>Methanobacteriati</taxon>
        <taxon>Methanobacteriota</taxon>
        <taxon>Methanomada group</taxon>
        <taxon>Methanococci</taxon>
        <taxon>Methanococcales</taxon>
        <taxon>Methanococcaceae</taxon>
        <taxon>Methanococcus</taxon>
    </lineage>
</organism>
<dbReference type="HOGENOM" id="CLU_1458208_0_0_2"/>
<dbReference type="KEGG" id="mmq:MmarC5_0950"/>
<dbReference type="Proteomes" id="UP000000253">
    <property type="component" value="Chromosome"/>
</dbReference>
<dbReference type="eggNOG" id="arCOG09534">
    <property type="taxonomic scope" value="Archaea"/>
</dbReference>
<name>A4FYH2_METM5</name>
<proteinExistence type="predicted"/>
<dbReference type="STRING" id="402880.MmarC5_0950"/>
<evidence type="ECO:0000313" key="1">
    <source>
        <dbReference type="EMBL" id="ABO35256.1"/>
    </source>
</evidence>
<accession>A4FYH2</accession>
<evidence type="ECO:0000313" key="2">
    <source>
        <dbReference type="Proteomes" id="UP000000253"/>
    </source>
</evidence>